<dbReference type="InterPro" id="IPR016187">
    <property type="entry name" value="CTDL_fold"/>
</dbReference>
<dbReference type="SUPFAM" id="SSF56436">
    <property type="entry name" value="C-type lectin-like"/>
    <property type="match status" value="2"/>
</dbReference>
<dbReference type="GO" id="GO:0030246">
    <property type="term" value="F:carbohydrate binding"/>
    <property type="evidence" value="ECO:0007669"/>
    <property type="project" value="UniProtKB-KW"/>
</dbReference>
<evidence type="ECO:0000256" key="1">
    <source>
        <dbReference type="ARBA" id="ARBA00022734"/>
    </source>
</evidence>
<dbReference type="Gene3D" id="3.10.100.10">
    <property type="entry name" value="Mannose-Binding Protein A, subunit A"/>
    <property type="match status" value="2"/>
</dbReference>
<dbReference type="Pfam" id="PF00059">
    <property type="entry name" value="Lectin_C"/>
    <property type="match status" value="2"/>
</dbReference>
<dbReference type="InterPro" id="IPR001304">
    <property type="entry name" value="C-type_lectin-like"/>
</dbReference>
<dbReference type="InterPro" id="IPR033989">
    <property type="entry name" value="CD209-like_CTLD"/>
</dbReference>
<feature type="transmembrane region" description="Helical" evidence="2">
    <location>
        <begin position="35"/>
        <end position="56"/>
    </location>
</feature>
<name>A0A8C5CMQ8_GADMO</name>
<keyword evidence="2" id="KW-1133">Transmembrane helix</keyword>
<dbReference type="PANTHER" id="PTHR22803">
    <property type="entry name" value="MANNOSE, PHOSPHOLIPASE, LECTIN RECEPTOR RELATED"/>
    <property type="match status" value="1"/>
</dbReference>
<proteinExistence type="predicted"/>
<dbReference type="Ensembl" id="ENSGMOT00000041713.1">
    <property type="protein sequence ID" value="ENSGMOP00000063339.1"/>
    <property type="gene ID" value="ENSGMOG00000012450.2"/>
</dbReference>
<evidence type="ECO:0000313" key="4">
    <source>
        <dbReference type="Ensembl" id="ENSGMOP00000063339.1"/>
    </source>
</evidence>
<keyword evidence="1" id="KW-0430">Lectin</keyword>
<dbReference type="InterPro" id="IPR050111">
    <property type="entry name" value="C-type_lectin/snaclec_domain"/>
</dbReference>
<accession>A0A8C5CMQ8</accession>
<keyword evidence="2" id="KW-0812">Transmembrane</keyword>
<evidence type="ECO:0000259" key="3">
    <source>
        <dbReference type="PROSITE" id="PS50041"/>
    </source>
</evidence>
<feature type="domain" description="C-type lectin" evidence="3">
    <location>
        <begin position="86"/>
        <end position="195"/>
    </location>
</feature>
<dbReference type="Proteomes" id="UP000694546">
    <property type="component" value="Chromosome 3"/>
</dbReference>
<reference evidence="4" key="1">
    <citation type="submission" date="2025-08" db="UniProtKB">
        <authorList>
            <consortium name="Ensembl"/>
        </authorList>
    </citation>
    <scope>IDENTIFICATION</scope>
</reference>
<feature type="domain" description="C-type lectin" evidence="3">
    <location>
        <begin position="216"/>
        <end position="328"/>
    </location>
</feature>
<organism evidence="4 5">
    <name type="scientific">Gadus morhua</name>
    <name type="common">Atlantic cod</name>
    <dbReference type="NCBI Taxonomy" id="8049"/>
    <lineage>
        <taxon>Eukaryota</taxon>
        <taxon>Metazoa</taxon>
        <taxon>Chordata</taxon>
        <taxon>Craniata</taxon>
        <taxon>Vertebrata</taxon>
        <taxon>Euteleostomi</taxon>
        <taxon>Actinopterygii</taxon>
        <taxon>Neopterygii</taxon>
        <taxon>Teleostei</taxon>
        <taxon>Neoteleostei</taxon>
        <taxon>Acanthomorphata</taxon>
        <taxon>Zeiogadaria</taxon>
        <taxon>Gadariae</taxon>
        <taxon>Gadiformes</taxon>
        <taxon>Gadoidei</taxon>
        <taxon>Gadidae</taxon>
        <taxon>Gadus</taxon>
    </lineage>
</organism>
<keyword evidence="5" id="KW-1185">Reference proteome</keyword>
<dbReference type="CDD" id="cd03590">
    <property type="entry name" value="CLECT_DC-SIGN_like"/>
    <property type="match status" value="2"/>
</dbReference>
<dbReference type="InterPro" id="IPR016186">
    <property type="entry name" value="C-type_lectin-like/link_sf"/>
</dbReference>
<dbReference type="AlphaFoldDB" id="A0A8C5CMQ8"/>
<dbReference type="GeneTree" id="ENSGT01150000286973"/>
<dbReference type="SMART" id="SM00034">
    <property type="entry name" value="CLECT"/>
    <property type="match status" value="2"/>
</dbReference>
<dbReference type="PROSITE" id="PS50041">
    <property type="entry name" value="C_TYPE_LECTIN_2"/>
    <property type="match status" value="2"/>
</dbReference>
<sequence length="369" mass="42682">MDTTYEQDSEVNEEYVNMPVIRNVMMKREYGGKPLKCIVVGFGLLCILQAILNVSLRLYSQTYQTDESDKSMNLMGENTKQDWLYFNNTFYLMSSTMKSWKDSREDCLQRNADLVVINSRVEQDFIMRWHIESWIGLSIRGTEGNWEWVDGTSITLSYWEVGEPNRYKQEEDCVEVGNNNWADVSCNDLNLWICEKKASPTAPIEAGLSQQGWRRFGHSFYLFSVRKLNWEGSRNECLQRKADLVVINSRREKEFTSSIGKHWIGLSDREKEGEWKWVDGSGLTFRNWGADEPNGVDGVEECAELRWRTPPNLWNDALCSTTNFWICEKVAGMEPQEGDLYPDDKNDGHSWGSLVPMTVFLSVVAMLII</sequence>
<gene>
    <name evidence="4" type="primary">LOC115540410</name>
</gene>
<evidence type="ECO:0000313" key="5">
    <source>
        <dbReference type="Proteomes" id="UP000694546"/>
    </source>
</evidence>
<reference evidence="4" key="2">
    <citation type="submission" date="2025-09" db="UniProtKB">
        <authorList>
            <consortium name="Ensembl"/>
        </authorList>
    </citation>
    <scope>IDENTIFICATION</scope>
</reference>
<keyword evidence="2" id="KW-0472">Membrane</keyword>
<evidence type="ECO:0000256" key="2">
    <source>
        <dbReference type="SAM" id="Phobius"/>
    </source>
</evidence>
<protein>
    <submittedName>
        <fullName evidence="4">Macrophage mannose receptor 1-like</fullName>
    </submittedName>
</protein>